<protein>
    <submittedName>
        <fullName evidence="4">Uncharacterized protein</fullName>
    </submittedName>
</protein>
<feature type="domain" description="DUF1581" evidence="1">
    <location>
        <begin position="401"/>
        <end position="475"/>
    </location>
</feature>
<feature type="domain" description="DUF1583" evidence="2">
    <location>
        <begin position="655"/>
        <end position="888"/>
    </location>
</feature>
<proteinExistence type="predicted"/>
<dbReference type="AlphaFoldDB" id="A0A517Z6G3"/>
<dbReference type="InterPro" id="IPR022660">
    <property type="entry name" value="DUF1581"/>
</dbReference>
<keyword evidence="5" id="KW-1185">Reference proteome</keyword>
<name>A0A517Z6G3_9PLAN</name>
<gene>
    <name evidence="4" type="ORF">Mal4_23980</name>
</gene>
<evidence type="ECO:0000259" key="2">
    <source>
        <dbReference type="Pfam" id="PF07622"/>
    </source>
</evidence>
<sequence>MESGVPGGGEPCVESTSAWTFLVVVAIVLLSMARPIATWADDPRSDEQARTAIFGDDVLALNVTELRGQTRQLDTEQRYQKLREWVLPSKAHDTIRLTGTFTATNPVPPLVDDHPTDAERLAVAADRQFNRVWTGGNLVSPAYDLIDVAHVLGRLDELRQHVESYDPDEELQIRCRLALLALIDLARDDLDGAVASMDALDRRVIEKRFDSLRGRWPETLLLNRAVEVPQLRILVEPMLMSILTEQVRKGQQSGPIQWDAWVGAAVGRMQYGEQRADIKDRQPFASPPELSNWIPVSRGDSVSRGRGAAPAFWLLTDGEVRNLVSHQDEYLYYRIPLRGNYVLECELTGFDWFDCFPMVGGLWGRPEYTHHWFELGGLDGLQRRVRIDPKLSKADHWIRYRVVVEDGTCTTFLNGRQVDRRRLPPTSSPWIGFYSPHYGLGNVRNVVITGDPVVPEQVQMSADESLDCWIADQLDSVGGSRGEWRYDRTLGESGGIVGRRKDELAGSWQESQLRYHRPMVEDGTIEYEFYYSEAERCHVHPSIGRKAFLLEPDGLAFHWITDGLWDRSELDPLNRLPADDRTPLPLVEGWNRLQLELSGDVVTLRLNGERIDAGTLDVTNDRTFGLFRYADQTEARVRNMTWTGNWPRTVPPAHNQELRDGSVDELDRRRQLLTASFEHEFQKDGFNPQRFATGRTGNGGFPVLIPEGLQLIQPGTNGYRNVWVSPLLQVVGDFDIIAEFDQLELSNADDGDAAAYLITVAEDQHSTHSRVWHGMRQHPNFRLRRISRVEFNQFGDGGTPLEFAGEVADACTSGRMRIVRQGKTMTFLIAEADSDAWRVLHSQEATDAPLSPTGVRLCAGTYSTTAPYGTSRVVWKTLSIRAEQIVDRAQPSFFLQPFFGGN</sequence>
<evidence type="ECO:0000313" key="5">
    <source>
        <dbReference type="Proteomes" id="UP000320496"/>
    </source>
</evidence>
<dbReference type="Pfam" id="PF07619">
    <property type="entry name" value="DUF1581"/>
    <property type="match status" value="1"/>
</dbReference>
<reference evidence="4 5" key="1">
    <citation type="submission" date="2019-02" db="EMBL/GenBank/DDBJ databases">
        <title>Deep-cultivation of Planctomycetes and their phenomic and genomic characterization uncovers novel biology.</title>
        <authorList>
            <person name="Wiegand S."/>
            <person name="Jogler M."/>
            <person name="Boedeker C."/>
            <person name="Pinto D."/>
            <person name="Vollmers J."/>
            <person name="Rivas-Marin E."/>
            <person name="Kohn T."/>
            <person name="Peeters S.H."/>
            <person name="Heuer A."/>
            <person name="Rast P."/>
            <person name="Oberbeckmann S."/>
            <person name="Bunk B."/>
            <person name="Jeske O."/>
            <person name="Meyerdierks A."/>
            <person name="Storesund J.E."/>
            <person name="Kallscheuer N."/>
            <person name="Luecker S."/>
            <person name="Lage O.M."/>
            <person name="Pohl T."/>
            <person name="Merkel B.J."/>
            <person name="Hornburger P."/>
            <person name="Mueller R.-W."/>
            <person name="Bruemmer F."/>
            <person name="Labrenz M."/>
            <person name="Spormann A.M."/>
            <person name="Op den Camp H."/>
            <person name="Overmann J."/>
            <person name="Amann R."/>
            <person name="Jetten M.S.M."/>
            <person name="Mascher T."/>
            <person name="Medema M.H."/>
            <person name="Devos D.P."/>
            <person name="Kaster A.-K."/>
            <person name="Ovreas L."/>
            <person name="Rohde M."/>
            <person name="Galperin M.Y."/>
            <person name="Jogler C."/>
        </authorList>
    </citation>
    <scope>NUCLEOTIDE SEQUENCE [LARGE SCALE GENOMIC DNA]</scope>
    <source>
        <strain evidence="4 5">Mal4</strain>
    </source>
</reference>
<dbReference type="Proteomes" id="UP000320496">
    <property type="component" value="Chromosome"/>
</dbReference>
<dbReference type="Pfam" id="PF20407">
    <property type="entry name" value="DUF1583_N"/>
    <property type="match status" value="1"/>
</dbReference>
<feature type="domain" description="DUF1583" evidence="3">
    <location>
        <begin position="505"/>
        <end position="648"/>
    </location>
</feature>
<evidence type="ECO:0000259" key="3">
    <source>
        <dbReference type="Pfam" id="PF20407"/>
    </source>
</evidence>
<organism evidence="4 5">
    <name type="scientific">Maioricimonas rarisocia</name>
    <dbReference type="NCBI Taxonomy" id="2528026"/>
    <lineage>
        <taxon>Bacteria</taxon>
        <taxon>Pseudomonadati</taxon>
        <taxon>Planctomycetota</taxon>
        <taxon>Planctomycetia</taxon>
        <taxon>Planctomycetales</taxon>
        <taxon>Planctomycetaceae</taxon>
        <taxon>Maioricimonas</taxon>
    </lineage>
</organism>
<dbReference type="KEGG" id="mri:Mal4_23980"/>
<dbReference type="OrthoDB" id="230384at2"/>
<dbReference type="Pfam" id="PF07622">
    <property type="entry name" value="DUF1583"/>
    <property type="match status" value="1"/>
</dbReference>
<dbReference type="EMBL" id="CP036275">
    <property type="protein sequence ID" value="QDU38078.1"/>
    <property type="molecule type" value="Genomic_DNA"/>
</dbReference>
<dbReference type="InterPro" id="IPR046518">
    <property type="entry name" value="DUF1583_N"/>
</dbReference>
<dbReference type="InterPro" id="IPR011475">
    <property type="entry name" value="DUF1583"/>
</dbReference>
<evidence type="ECO:0000313" key="4">
    <source>
        <dbReference type="EMBL" id="QDU38078.1"/>
    </source>
</evidence>
<evidence type="ECO:0000259" key="1">
    <source>
        <dbReference type="Pfam" id="PF07619"/>
    </source>
</evidence>
<accession>A0A517Z6G3</accession>